<dbReference type="EMBL" id="OW240917">
    <property type="protein sequence ID" value="CAH2301368.1"/>
    <property type="molecule type" value="Genomic_DNA"/>
</dbReference>
<evidence type="ECO:0000313" key="2">
    <source>
        <dbReference type="Proteomes" id="UP001295444"/>
    </source>
</evidence>
<keyword evidence="2" id="KW-1185">Reference proteome</keyword>
<dbReference type="Proteomes" id="UP001295444">
    <property type="component" value="Chromosome 06"/>
</dbReference>
<evidence type="ECO:0000313" key="1">
    <source>
        <dbReference type="EMBL" id="CAH2301368.1"/>
    </source>
</evidence>
<protein>
    <submittedName>
        <fullName evidence="1">Uncharacterized protein</fullName>
    </submittedName>
</protein>
<gene>
    <name evidence="1" type="ORF">PECUL_23A045455</name>
</gene>
<sequence length="82" mass="8743">MLQSMLSAGLAGSANHRSPLYFCSCQSWHSVPAPSISRSSCLVVRQISEAVALISLPIVSGRKHRARGSLAAHIHSSYPSLN</sequence>
<proteinExistence type="predicted"/>
<organism evidence="1 2">
    <name type="scientific">Pelobates cultripes</name>
    <name type="common">Western spadefoot toad</name>
    <dbReference type="NCBI Taxonomy" id="61616"/>
    <lineage>
        <taxon>Eukaryota</taxon>
        <taxon>Metazoa</taxon>
        <taxon>Chordata</taxon>
        <taxon>Craniata</taxon>
        <taxon>Vertebrata</taxon>
        <taxon>Euteleostomi</taxon>
        <taxon>Amphibia</taxon>
        <taxon>Batrachia</taxon>
        <taxon>Anura</taxon>
        <taxon>Pelobatoidea</taxon>
        <taxon>Pelobatidae</taxon>
        <taxon>Pelobates</taxon>
    </lineage>
</organism>
<dbReference type="AlphaFoldDB" id="A0AAD1SIR6"/>
<accession>A0AAD1SIR6</accession>
<name>A0AAD1SIR6_PELCU</name>
<reference evidence="1" key="1">
    <citation type="submission" date="2022-03" db="EMBL/GenBank/DDBJ databases">
        <authorList>
            <person name="Alioto T."/>
            <person name="Alioto T."/>
            <person name="Gomez Garrido J."/>
        </authorList>
    </citation>
    <scope>NUCLEOTIDE SEQUENCE</scope>
</reference>